<feature type="compositionally biased region" description="Low complexity" evidence="3">
    <location>
        <begin position="268"/>
        <end position="290"/>
    </location>
</feature>
<accession>A0AB34K551</accession>
<evidence type="ECO:0000256" key="1">
    <source>
        <dbReference type="ARBA" id="ARBA00022737"/>
    </source>
</evidence>
<dbReference type="EMBL" id="JBGBPQ010000002">
    <property type="protein sequence ID" value="KAL1527860.1"/>
    <property type="molecule type" value="Genomic_DNA"/>
</dbReference>
<feature type="compositionally biased region" description="Pro residues" evidence="3">
    <location>
        <begin position="11"/>
        <end position="25"/>
    </location>
</feature>
<organism evidence="5 6">
    <name type="scientific">Prymnesium parvum</name>
    <name type="common">Toxic golden alga</name>
    <dbReference type="NCBI Taxonomy" id="97485"/>
    <lineage>
        <taxon>Eukaryota</taxon>
        <taxon>Haptista</taxon>
        <taxon>Haptophyta</taxon>
        <taxon>Prymnesiophyceae</taxon>
        <taxon>Prymnesiales</taxon>
        <taxon>Prymnesiaceae</taxon>
        <taxon>Prymnesium</taxon>
    </lineage>
</organism>
<dbReference type="AlphaFoldDB" id="A0AB34K551"/>
<feature type="domain" description="Proteasome adapter and scaffold protein ECM29 HEAT-repeat" evidence="4">
    <location>
        <begin position="776"/>
        <end position="937"/>
    </location>
</feature>
<evidence type="ECO:0000313" key="6">
    <source>
        <dbReference type="Proteomes" id="UP001515480"/>
    </source>
</evidence>
<keyword evidence="2" id="KW-0175">Coiled coil</keyword>
<reference evidence="5 6" key="1">
    <citation type="journal article" date="2024" name="Science">
        <title>Giant polyketide synthase enzymes in the biosynthesis of giant marine polyether toxins.</title>
        <authorList>
            <person name="Fallon T.R."/>
            <person name="Shende V.V."/>
            <person name="Wierzbicki I.H."/>
            <person name="Pendleton A.L."/>
            <person name="Watervoot N.F."/>
            <person name="Auber R.P."/>
            <person name="Gonzalez D.J."/>
            <person name="Wisecaver J.H."/>
            <person name="Moore B.S."/>
        </authorList>
    </citation>
    <scope>NUCLEOTIDE SEQUENCE [LARGE SCALE GENOMIC DNA]</scope>
    <source>
        <strain evidence="5 6">12B1</strain>
    </source>
</reference>
<dbReference type="PANTHER" id="PTHR23346">
    <property type="entry name" value="TRANSLATIONAL ACTIVATOR GCN1-RELATED"/>
    <property type="match status" value="1"/>
</dbReference>
<dbReference type="GO" id="GO:0005737">
    <property type="term" value="C:cytoplasm"/>
    <property type="evidence" value="ECO:0007669"/>
    <property type="project" value="TreeGrafter"/>
</dbReference>
<feature type="coiled-coil region" evidence="2">
    <location>
        <begin position="32"/>
        <end position="59"/>
    </location>
</feature>
<evidence type="ECO:0000256" key="3">
    <source>
        <dbReference type="SAM" id="MobiDB-lite"/>
    </source>
</evidence>
<protein>
    <recommendedName>
        <fullName evidence="4">Proteasome adapter and scaffold protein ECM29 HEAT-repeat domain-containing protein</fullName>
    </recommendedName>
</protein>
<evidence type="ECO:0000259" key="4">
    <source>
        <dbReference type="Pfam" id="PF24492"/>
    </source>
</evidence>
<dbReference type="Gene3D" id="1.25.10.10">
    <property type="entry name" value="Leucine-rich Repeat Variant"/>
    <property type="match status" value="2"/>
</dbReference>
<dbReference type="Pfam" id="PF24492">
    <property type="entry name" value="HEAT_ECM29"/>
    <property type="match status" value="1"/>
</dbReference>
<proteinExistence type="predicted"/>
<dbReference type="GO" id="GO:0005634">
    <property type="term" value="C:nucleus"/>
    <property type="evidence" value="ECO:0007669"/>
    <property type="project" value="TreeGrafter"/>
</dbReference>
<dbReference type="GO" id="GO:0060090">
    <property type="term" value="F:molecular adaptor activity"/>
    <property type="evidence" value="ECO:0007669"/>
    <property type="project" value="TreeGrafter"/>
</dbReference>
<name>A0AB34K551_PRYPA</name>
<dbReference type="InterPro" id="IPR016024">
    <property type="entry name" value="ARM-type_fold"/>
</dbReference>
<comment type="caution">
    <text evidence="5">The sequence shown here is derived from an EMBL/GenBank/DDBJ whole genome shotgun (WGS) entry which is preliminary data.</text>
</comment>
<feature type="region of interest" description="Disordered" evidence="3">
    <location>
        <begin position="1"/>
        <end position="25"/>
    </location>
</feature>
<dbReference type="PANTHER" id="PTHR23346:SF19">
    <property type="entry name" value="PROTEASOME ADAPTER AND SCAFFOLD PROTEIN ECM29"/>
    <property type="match status" value="1"/>
</dbReference>
<dbReference type="SUPFAM" id="SSF48371">
    <property type="entry name" value="ARM repeat"/>
    <property type="match status" value="2"/>
</dbReference>
<sequence>MCSEGGGLVASPPPHAPPQALQPPPLPARGLAEVLRYLFELLEREAEHLEARRAGLAATGGSEAAGALAAHLQRCLAPAAAGGEEVAALLELLYASLQAEGGAEELLAEASERLLRLLEAAPAALAPRLQECLGWMQQLALSKAAVDEATQSRLCAMMALTCRSMPAAKVEESLGSLVPLVPPASTPCVGLAEQRKAVGAMVAVGLIGSYQLEAKASGETLALLTRATLAMAALLTHDQAAVAAAAAASIGALGSLAPLPLPDGEAESGGAAEAASSDGVAAAAATPPSGGDEKARPPQTKLAVAARLLSLLDKLKTKEKAVLALGQLGHGEPHGIFRNDILSGLFGLAATKDVDLHLTVGESLAKIGTARPSPDAAASASRLPPLPPITIPRKPLAATAASGASAAAVAAAAAQQPNAEEAEAIAVDASLVAEASGGAPLLGYVLQKVLRQYIVDYKPLLRQAAVAWLLSIMKVAAQAPEMLKAAPDVQDALLKLLADSNEVTQELASKGLSILYDACDAETQERIVAQLVKGLQASRAASASSSGGDMATFSELSEIANNAGQPELVYKLMELSTASAVWNTRKGVAFALAEQSRGRLQKHLDKLVPTLYRYTFDPNPKIAAAMKQVWEALVPEPKKALAAHFNAVLSHVREGLTDRLWRSREASCSALAELLSGRTYDEVGEVMGEIQQKLMRALDDIKESVRKAALAAWRALTSAAVRLVDQTNSHREHARELLDALLPTLLDQGISHAQDEVRRLCTRQLLKICEAAGSAMQPHVVRLVPVLLESLSVVEDPMLNYLQLNAGQAGISDQALETARVNAMRSSDVSAVLDQCLRMMGEREVSDALPAICALLSRGTGLPTRSGTARFVLQLAQLQPLSVEPHSAQLLRVLRISTLSERSDVARKAYASAAAQVARNAPVDTLGELVIHLVGRYTSDEAGIDDDERMAITTLMRELLRSASDAMARVKSDWLPLAFIARHEPRSQLEVEAAPTNAQKEEKGALSLVWGQAFDEAGIGPSAVGLYVGEILQLIGTLIEGTSWALRRAAAYALVELTSSAKTAIAAKPELGAEVERLAGLLCDKKWRDKEDLVSKVAALLPVPPPRADAEQPEDASSADM</sequence>
<dbReference type="InterPro" id="IPR011989">
    <property type="entry name" value="ARM-like"/>
</dbReference>
<dbReference type="GO" id="GO:0036503">
    <property type="term" value="P:ERAD pathway"/>
    <property type="evidence" value="ECO:0007669"/>
    <property type="project" value="TreeGrafter"/>
</dbReference>
<evidence type="ECO:0000313" key="5">
    <source>
        <dbReference type="EMBL" id="KAL1527860.1"/>
    </source>
</evidence>
<dbReference type="Proteomes" id="UP001515480">
    <property type="component" value="Unassembled WGS sequence"/>
</dbReference>
<evidence type="ECO:0000256" key="2">
    <source>
        <dbReference type="SAM" id="Coils"/>
    </source>
</evidence>
<dbReference type="InterPro" id="IPR055443">
    <property type="entry name" value="HEAT_ECM29"/>
</dbReference>
<keyword evidence="6" id="KW-1185">Reference proteome</keyword>
<gene>
    <name evidence="5" type="ORF">AB1Y20_009236</name>
</gene>
<keyword evidence="1" id="KW-0677">Repeat</keyword>
<feature type="region of interest" description="Disordered" evidence="3">
    <location>
        <begin position="264"/>
        <end position="299"/>
    </location>
</feature>